<keyword evidence="1" id="KW-0482">Metalloprotease</keyword>
<comment type="caution">
    <text evidence="1">The sequence shown here is derived from an EMBL/GenBank/DDBJ whole genome shotgun (WGS) entry which is preliminary data.</text>
</comment>
<dbReference type="InterPro" id="IPR024079">
    <property type="entry name" value="MetalloPept_cat_dom_sf"/>
</dbReference>
<dbReference type="GO" id="GO:0008237">
    <property type="term" value="F:metallopeptidase activity"/>
    <property type="evidence" value="ECO:0007669"/>
    <property type="project" value="UniProtKB-KW"/>
</dbReference>
<dbReference type="RefSeq" id="WP_379738129.1">
    <property type="nucleotide sequence ID" value="NZ_JBHSGW010000001.1"/>
</dbReference>
<reference evidence="2" key="1">
    <citation type="journal article" date="2019" name="Int. J. Syst. Evol. Microbiol.">
        <title>The Global Catalogue of Microorganisms (GCM) 10K type strain sequencing project: providing services to taxonomists for standard genome sequencing and annotation.</title>
        <authorList>
            <consortium name="The Broad Institute Genomics Platform"/>
            <consortium name="The Broad Institute Genome Sequencing Center for Infectious Disease"/>
            <person name="Wu L."/>
            <person name="Ma J."/>
        </authorList>
    </citation>
    <scope>NUCLEOTIDE SEQUENCE [LARGE SCALE GENOMIC DNA]</scope>
    <source>
        <strain evidence="2">CCUG 50349</strain>
    </source>
</reference>
<accession>A0ABV9P3C5</accession>
<name>A0ABV9P3C5_9FLAO</name>
<evidence type="ECO:0000313" key="1">
    <source>
        <dbReference type="EMBL" id="MFC4738870.1"/>
    </source>
</evidence>
<organism evidence="1 2">
    <name type="scientific">Flavobacterium ponti</name>
    <dbReference type="NCBI Taxonomy" id="665133"/>
    <lineage>
        <taxon>Bacteria</taxon>
        <taxon>Pseudomonadati</taxon>
        <taxon>Bacteroidota</taxon>
        <taxon>Flavobacteriia</taxon>
        <taxon>Flavobacteriales</taxon>
        <taxon>Flavobacteriaceae</taxon>
        <taxon>Flavobacterium</taxon>
    </lineage>
</organism>
<dbReference type="EMBL" id="JBHSGW010000001">
    <property type="protein sequence ID" value="MFC4738870.1"/>
    <property type="molecule type" value="Genomic_DNA"/>
</dbReference>
<protein>
    <submittedName>
        <fullName evidence="1">Membrane metalloprotease</fullName>
    </submittedName>
</protein>
<keyword evidence="2" id="KW-1185">Reference proteome</keyword>
<proteinExistence type="predicted"/>
<sequence length="255" mass="28322">MKYLKYLFFFTLLVANLNCSNDDKASDENGINTSGNKKNTGSSAHGFLASDTYQSLVIEISYVEGFRPNTQTLINLKQFLENLLNKPNGISILEKQIPFPSKTVFSLEDIAEIEDANRTKYNDSGILAVHLLYINGNFESDTSSSKTLGTAYFNTSAVIYEQNIQELSDAINEPNRVDLETTVLLHEFGHLLGLVDLGSPMQNNHLDTAHDKHCDNESCLMFWKVENNGVLQMMTSGIPQLDANCLLDLKANGGK</sequence>
<evidence type="ECO:0000313" key="2">
    <source>
        <dbReference type="Proteomes" id="UP001595885"/>
    </source>
</evidence>
<gene>
    <name evidence="1" type="ORF">ACFO3U_02565</name>
</gene>
<dbReference type="Gene3D" id="3.40.390.10">
    <property type="entry name" value="Collagenase (Catalytic Domain)"/>
    <property type="match status" value="1"/>
</dbReference>
<keyword evidence="1" id="KW-0645">Protease</keyword>
<dbReference type="Proteomes" id="UP001595885">
    <property type="component" value="Unassembled WGS sequence"/>
</dbReference>
<keyword evidence="1" id="KW-0378">Hydrolase</keyword>
<dbReference type="SUPFAM" id="SSF55486">
    <property type="entry name" value="Metalloproteases ('zincins'), catalytic domain"/>
    <property type="match status" value="1"/>
</dbReference>